<evidence type="ECO:0000259" key="1">
    <source>
        <dbReference type="Pfam" id="PF13304"/>
    </source>
</evidence>
<dbReference type="GO" id="GO:0140359">
    <property type="term" value="F:ABC-type transporter activity"/>
    <property type="evidence" value="ECO:0007669"/>
    <property type="project" value="InterPro"/>
</dbReference>
<comment type="caution">
    <text evidence="2">The sequence shown here is derived from an EMBL/GenBank/DDBJ whole genome shotgun (WGS) entry which is preliminary data.</text>
</comment>
<sequence>KRVVERVAAFVQLHGHVEKAAGSLSGGMRRRLSLALSLIGSPQFVCLDEPTTGLDPVTKRGVWRIIDAAKRNKVMLLTTHSMEEADAVAQRVAIMAAGQIRVIGTQQHLKSRFGAGYRLHVSHSPCRASALDALVQHHIPRGRLKSRQAIPASRDQQSVYSLPLRSPLSGLLSSLVAEKNGPTAIERDVEGEGERPAPESRMVKEYHLAFSSLEEVFLRVAHRVEPPDNDVEYSFE</sequence>
<dbReference type="Proteomes" id="UP000265618">
    <property type="component" value="Unassembled WGS sequence"/>
</dbReference>
<dbReference type="EMBL" id="BDIP01002622">
    <property type="protein sequence ID" value="GIQ86575.1"/>
    <property type="molecule type" value="Genomic_DNA"/>
</dbReference>
<dbReference type="Pfam" id="PF13304">
    <property type="entry name" value="AAA_21"/>
    <property type="match status" value="1"/>
</dbReference>
<evidence type="ECO:0000313" key="3">
    <source>
        <dbReference type="Proteomes" id="UP000265618"/>
    </source>
</evidence>
<dbReference type="GO" id="GO:0005319">
    <property type="term" value="F:lipid transporter activity"/>
    <property type="evidence" value="ECO:0007669"/>
    <property type="project" value="TreeGrafter"/>
</dbReference>
<proteinExistence type="predicted"/>
<organism evidence="2 3">
    <name type="scientific">Kipferlia bialata</name>
    <dbReference type="NCBI Taxonomy" id="797122"/>
    <lineage>
        <taxon>Eukaryota</taxon>
        <taxon>Metamonada</taxon>
        <taxon>Carpediemonas-like organisms</taxon>
        <taxon>Kipferlia</taxon>
    </lineage>
</organism>
<dbReference type="OrthoDB" id="8061355at2759"/>
<dbReference type="GO" id="GO:0016020">
    <property type="term" value="C:membrane"/>
    <property type="evidence" value="ECO:0007669"/>
    <property type="project" value="InterPro"/>
</dbReference>
<dbReference type="PANTHER" id="PTHR19229">
    <property type="entry name" value="ATP-BINDING CASSETTE TRANSPORTER SUBFAMILY A ABCA"/>
    <property type="match status" value="1"/>
</dbReference>
<protein>
    <submittedName>
        <fullName evidence="2">ABC transporter A, ABCA</fullName>
    </submittedName>
</protein>
<dbReference type="InterPro" id="IPR027417">
    <property type="entry name" value="P-loop_NTPase"/>
</dbReference>
<dbReference type="InterPro" id="IPR003959">
    <property type="entry name" value="ATPase_AAA_core"/>
</dbReference>
<feature type="domain" description="ATPase AAA-type core" evidence="1">
    <location>
        <begin position="21"/>
        <end position="84"/>
    </location>
</feature>
<accession>A0A9K3D2U7</accession>
<dbReference type="Gene3D" id="3.40.50.300">
    <property type="entry name" value="P-loop containing nucleotide triphosphate hydrolases"/>
    <property type="match status" value="1"/>
</dbReference>
<dbReference type="GO" id="GO:0016887">
    <property type="term" value="F:ATP hydrolysis activity"/>
    <property type="evidence" value="ECO:0007669"/>
    <property type="project" value="InterPro"/>
</dbReference>
<dbReference type="GO" id="GO:0005524">
    <property type="term" value="F:ATP binding"/>
    <property type="evidence" value="ECO:0007669"/>
    <property type="project" value="InterPro"/>
</dbReference>
<dbReference type="SUPFAM" id="SSF52540">
    <property type="entry name" value="P-loop containing nucleoside triphosphate hydrolases"/>
    <property type="match status" value="1"/>
</dbReference>
<keyword evidence="3" id="KW-1185">Reference proteome</keyword>
<reference evidence="2 3" key="1">
    <citation type="journal article" date="2018" name="PLoS ONE">
        <title>The draft genome of Kipferlia bialata reveals reductive genome evolution in fornicate parasites.</title>
        <authorList>
            <person name="Tanifuji G."/>
            <person name="Takabayashi S."/>
            <person name="Kume K."/>
            <person name="Takagi M."/>
            <person name="Nakayama T."/>
            <person name="Kamikawa R."/>
            <person name="Inagaki Y."/>
            <person name="Hashimoto T."/>
        </authorList>
    </citation>
    <scope>NUCLEOTIDE SEQUENCE [LARGE SCALE GENOMIC DNA]</scope>
    <source>
        <strain evidence="2">NY0173</strain>
    </source>
</reference>
<feature type="non-terminal residue" evidence="2">
    <location>
        <position position="1"/>
    </location>
</feature>
<gene>
    <name evidence="2" type="ORF">KIPB_008453</name>
</gene>
<evidence type="ECO:0000313" key="2">
    <source>
        <dbReference type="EMBL" id="GIQ86575.1"/>
    </source>
</evidence>
<dbReference type="InterPro" id="IPR026082">
    <property type="entry name" value="ABCA"/>
</dbReference>
<name>A0A9K3D2U7_9EUKA</name>
<dbReference type="AlphaFoldDB" id="A0A9K3D2U7"/>